<dbReference type="AlphaFoldDB" id="A0A835VRD6"/>
<feature type="compositionally biased region" description="Polar residues" evidence="1">
    <location>
        <begin position="252"/>
        <end position="261"/>
    </location>
</feature>
<gene>
    <name evidence="2" type="ORF">HYH02_015405</name>
</gene>
<reference evidence="2" key="1">
    <citation type="journal article" date="2020" name="bioRxiv">
        <title>Comparative genomics of Chlamydomonas.</title>
        <authorList>
            <person name="Craig R.J."/>
            <person name="Hasan A.R."/>
            <person name="Ness R.W."/>
            <person name="Keightley P.D."/>
        </authorList>
    </citation>
    <scope>NUCLEOTIDE SEQUENCE</scope>
    <source>
        <strain evidence="2">CCAP 11/173</strain>
    </source>
</reference>
<protein>
    <submittedName>
        <fullName evidence="2">Uncharacterized protein</fullName>
    </submittedName>
</protein>
<evidence type="ECO:0000313" key="2">
    <source>
        <dbReference type="EMBL" id="KAG2422666.1"/>
    </source>
</evidence>
<sequence>MRLGRLGVAQPASPQPLNLQQGGTDGSSSSSLLRGTAAAGGSAPQMGGLGSQPGRGAHMQAISGVAAGLGSAPATDLSRSHGRSVQETSWRLQALTEDNSRAIAQGVRESTASAAAMGASASTAHSTRAPGADIGSGQANRLMPQDELSLQVLEQMSQRVNFSRDGSPRRVVRYSQHATGHSTDGDIAPAGGRPGAAAEHQLLLRQQQQQQQQQQALSSGQTLTQSWARARHSQKGTHGASNSGNFPPGTWTLGQRQLQEA</sequence>
<organism evidence="2 3">
    <name type="scientific">Chlamydomonas schloesseri</name>
    <dbReference type="NCBI Taxonomy" id="2026947"/>
    <lineage>
        <taxon>Eukaryota</taxon>
        <taxon>Viridiplantae</taxon>
        <taxon>Chlorophyta</taxon>
        <taxon>core chlorophytes</taxon>
        <taxon>Chlorophyceae</taxon>
        <taxon>CS clade</taxon>
        <taxon>Chlamydomonadales</taxon>
        <taxon>Chlamydomonadaceae</taxon>
        <taxon>Chlamydomonas</taxon>
    </lineage>
</organism>
<dbReference type="EMBL" id="JAEHOD010000201">
    <property type="protein sequence ID" value="KAG2422666.1"/>
    <property type="molecule type" value="Genomic_DNA"/>
</dbReference>
<feature type="compositionally biased region" description="Low complexity" evidence="1">
    <location>
        <begin position="26"/>
        <end position="43"/>
    </location>
</feature>
<comment type="caution">
    <text evidence="2">The sequence shown here is derived from an EMBL/GenBank/DDBJ whole genome shotgun (WGS) entry which is preliminary data.</text>
</comment>
<accession>A0A835VRD6</accession>
<feature type="region of interest" description="Disordered" evidence="1">
    <location>
        <begin position="204"/>
        <end position="261"/>
    </location>
</feature>
<name>A0A835VRD6_9CHLO</name>
<evidence type="ECO:0000313" key="3">
    <source>
        <dbReference type="Proteomes" id="UP000613740"/>
    </source>
</evidence>
<proteinExistence type="predicted"/>
<evidence type="ECO:0000256" key="1">
    <source>
        <dbReference type="SAM" id="MobiDB-lite"/>
    </source>
</evidence>
<keyword evidence="3" id="KW-1185">Reference proteome</keyword>
<feature type="region of interest" description="Disordered" evidence="1">
    <location>
        <begin position="114"/>
        <end position="139"/>
    </location>
</feature>
<dbReference type="Proteomes" id="UP000613740">
    <property type="component" value="Unassembled WGS sequence"/>
</dbReference>
<feature type="region of interest" description="Disordered" evidence="1">
    <location>
        <begin position="1"/>
        <end position="93"/>
    </location>
</feature>
<feature type="compositionally biased region" description="Low complexity" evidence="1">
    <location>
        <begin position="204"/>
        <end position="226"/>
    </location>
</feature>
<feature type="compositionally biased region" description="Low complexity" evidence="1">
    <location>
        <begin position="114"/>
        <end position="127"/>
    </location>
</feature>